<evidence type="ECO:0000256" key="1">
    <source>
        <dbReference type="ARBA" id="ARBA00022737"/>
    </source>
</evidence>
<organism evidence="4 6">
    <name type="scientific">Didymodactylos carnosus</name>
    <dbReference type="NCBI Taxonomy" id="1234261"/>
    <lineage>
        <taxon>Eukaryota</taxon>
        <taxon>Metazoa</taxon>
        <taxon>Spiralia</taxon>
        <taxon>Gnathifera</taxon>
        <taxon>Rotifera</taxon>
        <taxon>Eurotatoria</taxon>
        <taxon>Bdelloidea</taxon>
        <taxon>Philodinida</taxon>
        <taxon>Philodinidae</taxon>
        <taxon>Didymodactylos</taxon>
    </lineage>
</organism>
<reference evidence="4" key="1">
    <citation type="submission" date="2021-02" db="EMBL/GenBank/DDBJ databases">
        <authorList>
            <person name="Nowell W R."/>
        </authorList>
    </citation>
    <scope>NUCLEOTIDE SEQUENCE</scope>
</reference>
<keyword evidence="2 3" id="KW-0802">TPR repeat</keyword>
<dbReference type="PANTHER" id="PTHR45641">
    <property type="entry name" value="TETRATRICOPEPTIDE REPEAT PROTEIN (AFU_ORTHOLOGUE AFUA_6G03870)"/>
    <property type="match status" value="1"/>
</dbReference>
<feature type="repeat" description="TPR" evidence="3">
    <location>
        <begin position="174"/>
        <end position="207"/>
    </location>
</feature>
<dbReference type="PROSITE" id="PS50005">
    <property type="entry name" value="TPR"/>
    <property type="match status" value="4"/>
</dbReference>
<dbReference type="InterPro" id="IPR011990">
    <property type="entry name" value="TPR-like_helical_dom_sf"/>
</dbReference>
<feature type="repeat" description="TPR" evidence="3">
    <location>
        <begin position="216"/>
        <end position="249"/>
    </location>
</feature>
<dbReference type="SUPFAM" id="SSF48452">
    <property type="entry name" value="TPR-like"/>
    <property type="match status" value="1"/>
</dbReference>
<protein>
    <submittedName>
        <fullName evidence="4">Uncharacterized protein</fullName>
    </submittedName>
</protein>
<dbReference type="Proteomes" id="UP000682733">
    <property type="component" value="Unassembled WGS sequence"/>
</dbReference>
<dbReference type="PANTHER" id="PTHR45641:SF19">
    <property type="entry name" value="NEPHROCYSTIN-3"/>
    <property type="match status" value="1"/>
</dbReference>
<dbReference type="SMART" id="SM00028">
    <property type="entry name" value="TPR"/>
    <property type="match status" value="4"/>
</dbReference>
<sequence length="250" mass="29151">MRFRERVCPHIYKNPALRRTIKHDEGVVRLSLQSRKSNILVRIIRSSVSGAAFEINEVTYNTVDEVWLLLLTATDKGAELAMGYIEFQKKRMAESNIVLMFGHLLADMGEYGKSQEYFERVLQKNPNDEEVACIYYNIGRIHRLKGEYEHALLYYERAYQRHITAKPPRLVSAAKTLNGIGVVYSEKKEHEQALQYLTKALKMYRKNLQKKHADIAGTLNNMGDIYYDKGLYDKALNYFKEANKMNEREK</sequence>
<dbReference type="EMBL" id="CAJOBA010034629">
    <property type="protein sequence ID" value="CAF3989129.1"/>
    <property type="molecule type" value="Genomic_DNA"/>
</dbReference>
<dbReference type="Proteomes" id="UP000677228">
    <property type="component" value="Unassembled WGS sequence"/>
</dbReference>
<evidence type="ECO:0000313" key="4">
    <source>
        <dbReference type="EMBL" id="CAF1177859.1"/>
    </source>
</evidence>
<feature type="repeat" description="TPR" evidence="3">
    <location>
        <begin position="132"/>
        <end position="165"/>
    </location>
</feature>
<keyword evidence="1" id="KW-0677">Repeat</keyword>
<feature type="repeat" description="TPR" evidence="3">
    <location>
        <begin position="95"/>
        <end position="128"/>
    </location>
</feature>
<evidence type="ECO:0000256" key="2">
    <source>
        <dbReference type="ARBA" id="ARBA00022803"/>
    </source>
</evidence>
<name>A0A8S2ELH8_9BILA</name>
<evidence type="ECO:0000313" key="5">
    <source>
        <dbReference type="EMBL" id="CAF3989129.1"/>
    </source>
</evidence>
<evidence type="ECO:0000313" key="6">
    <source>
        <dbReference type="Proteomes" id="UP000677228"/>
    </source>
</evidence>
<dbReference type="Gene3D" id="1.25.40.10">
    <property type="entry name" value="Tetratricopeptide repeat domain"/>
    <property type="match status" value="2"/>
</dbReference>
<dbReference type="EMBL" id="CAJNOK010013101">
    <property type="protein sequence ID" value="CAF1177859.1"/>
    <property type="molecule type" value="Genomic_DNA"/>
</dbReference>
<comment type="caution">
    <text evidence="4">The sequence shown here is derived from an EMBL/GenBank/DDBJ whole genome shotgun (WGS) entry which is preliminary data.</text>
</comment>
<dbReference type="Pfam" id="PF13424">
    <property type="entry name" value="TPR_12"/>
    <property type="match status" value="2"/>
</dbReference>
<dbReference type="AlphaFoldDB" id="A0A8S2ELH8"/>
<dbReference type="InterPro" id="IPR019734">
    <property type="entry name" value="TPR_rpt"/>
</dbReference>
<gene>
    <name evidence="4" type="ORF">OVA965_LOCUS22907</name>
    <name evidence="5" type="ORF">TMI583_LOCUS23623</name>
</gene>
<proteinExistence type="predicted"/>
<accession>A0A8S2ELH8</accession>
<evidence type="ECO:0000256" key="3">
    <source>
        <dbReference type="PROSITE-ProRule" id="PRU00339"/>
    </source>
</evidence>